<feature type="signal peptide" evidence="1">
    <location>
        <begin position="1"/>
        <end position="22"/>
    </location>
</feature>
<dbReference type="Proteomes" id="UP000193218">
    <property type="component" value="Unassembled WGS sequence"/>
</dbReference>
<proteinExistence type="predicted"/>
<accession>A0A1Y1UHA3</accession>
<evidence type="ECO:0000313" key="2">
    <source>
        <dbReference type="EMBL" id="ORX37431.1"/>
    </source>
</evidence>
<gene>
    <name evidence="2" type="ORF">BD324DRAFT_449755</name>
</gene>
<dbReference type="GeneID" id="33554622"/>
<dbReference type="AlphaFoldDB" id="A0A1Y1UHA3"/>
<evidence type="ECO:0000256" key="1">
    <source>
        <dbReference type="SAM" id="SignalP"/>
    </source>
</evidence>
<reference evidence="2 3" key="1">
    <citation type="submission" date="2017-03" db="EMBL/GenBank/DDBJ databases">
        <title>Widespread Adenine N6-methylation of Active Genes in Fungi.</title>
        <authorList>
            <consortium name="DOE Joint Genome Institute"/>
            <person name="Mondo S.J."/>
            <person name="Dannebaum R.O."/>
            <person name="Kuo R.C."/>
            <person name="Louie K.B."/>
            <person name="Bewick A.J."/>
            <person name="Labutti K."/>
            <person name="Haridas S."/>
            <person name="Kuo A."/>
            <person name="Salamov A."/>
            <person name="Ahrendt S.R."/>
            <person name="Lau R."/>
            <person name="Bowen B.P."/>
            <person name="Lipzen A."/>
            <person name="Sullivan W."/>
            <person name="Andreopoulos W.B."/>
            <person name="Clum A."/>
            <person name="Lindquist E."/>
            <person name="Daum C."/>
            <person name="Northen T.R."/>
            <person name="Ramamoorthy G."/>
            <person name="Schmitz R.J."/>
            <person name="Gryganskyi A."/>
            <person name="Culley D."/>
            <person name="Magnuson J."/>
            <person name="James T.Y."/>
            <person name="O'Malley M.A."/>
            <person name="Stajich J.E."/>
            <person name="Spatafora J.W."/>
            <person name="Visel A."/>
            <person name="Grigoriev I.V."/>
        </authorList>
    </citation>
    <scope>NUCLEOTIDE SEQUENCE [LARGE SCALE GENOMIC DNA]</scope>
    <source>
        <strain evidence="2 3">NRRL Y-17943</strain>
    </source>
</reference>
<comment type="caution">
    <text evidence="2">The sequence shown here is derived from an EMBL/GenBank/DDBJ whole genome shotgun (WGS) entry which is preliminary data.</text>
</comment>
<dbReference type="EMBL" id="NBSH01000006">
    <property type="protein sequence ID" value="ORX37431.1"/>
    <property type="molecule type" value="Genomic_DNA"/>
</dbReference>
<name>A0A1Y1UHA3_9TREE</name>
<feature type="chain" id="PRO_5010988347" description="Secreted protein" evidence="1">
    <location>
        <begin position="23"/>
        <end position="88"/>
    </location>
</feature>
<dbReference type="PROSITE" id="PS51257">
    <property type="entry name" value="PROKAR_LIPOPROTEIN"/>
    <property type="match status" value="1"/>
</dbReference>
<dbReference type="RefSeq" id="XP_021871469.1">
    <property type="nucleotide sequence ID" value="XM_022012814.1"/>
</dbReference>
<organism evidence="2 3">
    <name type="scientific">Kockovaella imperatae</name>
    <dbReference type="NCBI Taxonomy" id="4999"/>
    <lineage>
        <taxon>Eukaryota</taxon>
        <taxon>Fungi</taxon>
        <taxon>Dikarya</taxon>
        <taxon>Basidiomycota</taxon>
        <taxon>Agaricomycotina</taxon>
        <taxon>Tremellomycetes</taxon>
        <taxon>Tremellales</taxon>
        <taxon>Cuniculitremaceae</taxon>
        <taxon>Kockovaella</taxon>
    </lineage>
</organism>
<keyword evidence="1" id="KW-0732">Signal</keyword>
<evidence type="ECO:0008006" key="4">
    <source>
        <dbReference type="Google" id="ProtNLM"/>
    </source>
</evidence>
<dbReference type="InParanoid" id="A0A1Y1UHA3"/>
<evidence type="ECO:0000313" key="3">
    <source>
        <dbReference type="Proteomes" id="UP000193218"/>
    </source>
</evidence>
<protein>
    <recommendedName>
        <fullName evidence="4">Secreted protein</fullName>
    </recommendedName>
</protein>
<sequence length="88" mass="9522">MRRKHMSYHLFLFGGCGGVILTCTPCEKGEIGVRYTISTLIGYGQCDEGQIAFHGQTPPFFGAGHPLSVSNPRSVAHSAGINPSMLRR</sequence>
<keyword evidence="3" id="KW-1185">Reference proteome</keyword>